<accession>Q1N1R2</accession>
<dbReference type="AlphaFoldDB" id="Q1N1R2"/>
<evidence type="ECO:0000313" key="13">
    <source>
        <dbReference type="Proteomes" id="UP000004263"/>
    </source>
</evidence>
<dbReference type="SMART" id="SM00095">
    <property type="entry name" value="TR_THY"/>
    <property type="match status" value="1"/>
</dbReference>
<dbReference type="STRING" id="207949.RED65_04315"/>
<name>Q1N1R2_9GAMM</name>
<evidence type="ECO:0000256" key="9">
    <source>
        <dbReference type="PIRSR" id="PIRSR600895-51"/>
    </source>
</evidence>
<evidence type="ECO:0000256" key="2">
    <source>
        <dbReference type="ARBA" id="ARBA00002704"/>
    </source>
</evidence>
<evidence type="ECO:0000256" key="7">
    <source>
        <dbReference type="ARBA" id="ARBA00022631"/>
    </source>
</evidence>
<comment type="caution">
    <text evidence="12">The sequence shown here is derived from an EMBL/GenBank/DDBJ whole genome shotgun (WGS) entry which is preliminary data.</text>
</comment>
<dbReference type="NCBIfam" id="TIGR02962">
    <property type="entry name" value="hdxy_isourate"/>
    <property type="match status" value="1"/>
</dbReference>
<dbReference type="InterPro" id="IPR023416">
    <property type="entry name" value="Transthyretin/HIU_hydrolase_d"/>
</dbReference>
<feature type="binding site" evidence="9">
    <location>
        <position position="110"/>
    </location>
    <ligand>
        <name>substrate</name>
    </ligand>
</feature>
<feature type="binding site" evidence="9">
    <location>
        <position position="46"/>
    </location>
    <ligand>
        <name>substrate</name>
    </ligand>
</feature>
<evidence type="ECO:0000256" key="3">
    <source>
        <dbReference type="ARBA" id="ARBA00009850"/>
    </source>
</evidence>
<feature type="domain" description="Transthyretin/hydroxyisourate hydrolase" evidence="11">
    <location>
        <begin position="1"/>
        <end position="112"/>
    </location>
</feature>
<dbReference type="PRINTS" id="PR00189">
    <property type="entry name" value="TRNSTHYRETIN"/>
</dbReference>
<comment type="function">
    <text evidence="2">Catalyzes the hydrolysis of 5-hydroxyisourate (HIU) to 2-oxo-4-hydroxy-4-carboxy-5-ureidoimidazoline (OHCU).</text>
</comment>
<feature type="binding site" evidence="9">
    <location>
        <position position="8"/>
    </location>
    <ligand>
        <name>substrate</name>
    </ligand>
</feature>
<dbReference type="OrthoDB" id="9792386at2"/>
<evidence type="ECO:0000256" key="6">
    <source>
        <dbReference type="ARBA" id="ARBA00017539"/>
    </source>
</evidence>
<dbReference type="PROSITE" id="PS00768">
    <property type="entry name" value="TRANSTHYRETIN_1"/>
    <property type="match status" value="1"/>
</dbReference>
<dbReference type="EMBL" id="AAQH01000009">
    <property type="protein sequence ID" value="EAT12219.1"/>
    <property type="molecule type" value="Genomic_DNA"/>
</dbReference>
<keyword evidence="8 10" id="KW-0378">Hydrolase</keyword>
<organism evidence="12 13">
    <name type="scientific">Bermanella marisrubri</name>
    <dbReference type="NCBI Taxonomy" id="207949"/>
    <lineage>
        <taxon>Bacteria</taxon>
        <taxon>Pseudomonadati</taxon>
        <taxon>Pseudomonadota</taxon>
        <taxon>Gammaproteobacteria</taxon>
        <taxon>Oceanospirillales</taxon>
        <taxon>Oceanospirillaceae</taxon>
        <taxon>Bermanella</taxon>
    </lineage>
</organism>
<dbReference type="RefSeq" id="WP_007016315.1">
    <property type="nucleotide sequence ID" value="NZ_AAQH01000009.1"/>
</dbReference>
<dbReference type="Pfam" id="PF00576">
    <property type="entry name" value="Transthyretin"/>
    <property type="match status" value="1"/>
</dbReference>
<dbReference type="InterPro" id="IPR014306">
    <property type="entry name" value="Hydroxyisourate_hydrolase"/>
</dbReference>
<dbReference type="InterPro" id="IPR023418">
    <property type="entry name" value="Thyroxine_BS"/>
</dbReference>
<dbReference type="SUPFAM" id="SSF49472">
    <property type="entry name" value="Transthyretin (synonym: prealbumin)"/>
    <property type="match status" value="1"/>
</dbReference>
<comment type="similarity">
    <text evidence="3 10">Belongs to the transthyretin family. 5-hydroxyisourate hydrolase subfamily.</text>
</comment>
<evidence type="ECO:0000256" key="4">
    <source>
        <dbReference type="ARBA" id="ARBA00011881"/>
    </source>
</evidence>
<evidence type="ECO:0000256" key="8">
    <source>
        <dbReference type="ARBA" id="ARBA00022801"/>
    </source>
</evidence>
<dbReference type="Gene3D" id="2.60.40.180">
    <property type="entry name" value="Transthyretin/hydroxyisourate hydrolase domain"/>
    <property type="match status" value="1"/>
</dbReference>
<dbReference type="InterPro" id="IPR000895">
    <property type="entry name" value="Transthyretin/HIU_hydrolase"/>
</dbReference>
<dbReference type="HOGENOM" id="CLU_115536_1_0_6"/>
<dbReference type="EC" id="3.5.2.17" evidence="5 10"/>
<dbReference type="GO" id="GO:0006144">
    <property type="term" value="P:purine nucleobase metabolic process"/>
    <property type="evidence" value="ECO:0007669"/>
    <property type="project" value="UniProtKB-KW"/>
</dbReference>
<evidence type="ECO:0000256" key="5">
    <source>
        <dbReference type="ARBA" id="ARBA00012609"/>
    </source>
</evidence>
<dbReference type="GO" id="GO:0033971">
    <property type="term" value="F:hydroxyisourate hydrolase activity"/>
    <property type="evidence" value="ECO:0007669"/>
    <property type="project" value="UniProtKB-EC"/>
</dbReference>
<comment type="catalytic activity">
    <reaction evidence="1 10">
        <text>5-hydroxyisourate + H2O = 5-hydroxy-2-oxo-4-ureido-2,5-dihydro-1H-imidazole-5-carboxylate + H(+)</text>
        <dbReference type="Rhea" id="RHEA:23736"/>
        <dbReference type="ChEBI" id="CHEBI:15377"/>
        <dbReference type="ChEBI" id="CHEBI:15378"/>
        <dbReference type="ChEBI" id="CHEBI:18072"/>
        <dbReference type="ChEBI" id="CHEBI:58639"/>
        <dbReference type="EC" id="3.5.2.17"/>
    </reaction>
</comment>
<evidence type="ECO:0000256" key="10">
    <source>
        <dbReference type="RuleBase" id="RU361270"/>
    </source>
</evidence>
<evidence type="ECO:0000259" key="11">
    <source>
        <dbReference type="SMART" id="SM00095"/>
    </source>
</evidence>
<dbReference type="PANTHER" id="PTHR10395:SF7">
    <property type="entry name" value="5-HYDROXYISOURATE HYDROLASE"/>
    <property type="match status" value="1"/>
</dbReference>
<comment type="subunit">
    <text evidence="4 10">Homotetramer.</text>
</comment>
<keyword evidence="13" id="KW-1185">Reference proteome</keyword>
<reference evidence="12 13" key="1">
    <citation type="submission" date="2006-03" db="EMBL/GenBank/DDBJ databases">
        <authorList>
            <person name="Pinhassi J."/>
            <person name="Pedros-Alio C."/>
            <person name="Ferriera S."/>
            <person name="Johnson J."/>
            <person name="Kravitz S."/>
            <person name="Halpern A."/>
            <person name="Remington K."/>
            <person name="Beeson K."/>
            <person name="Tran B."/>
            <person name="Rogers Y.-H."/>
            <person name="Friedman R."/>
            <person name="Venter J.C."/>
        </authorList>
    </citation>
    <scope>NUCLEOTIDE SEQUENCE [LARGE SCALE GENOMIC DNA]</scope>
    <source>
        <strain evidence="12 13">RED65</strain>
    </source>
</reference>
<protein>
    <recommendedName>
        <fullName evidence="6 10">5-hydroxyisourate hydrolase</fullName>
        <shortName evidence="10">HIU hydrolase</shortName>
        <shortName evidence="10">HIUHase</shortName>
        <ecNumber evidence="5 10">3.5.2.17</ecNumber>
    </recommendedName>
</protein>
<gene>
    <name evidence="12" type="ORF">RED65_04315</name>
</gene>
<keyword evidence="7 10" id="KW-0659">Purine metabolism</keyword>
<dbReference type="CDD" id="cd05822">
    <property type="entry name" value="TLP_HIUase"/>
    <property type="match status" value="1"/>
</dbReference>
<proteinExistence type="inferred from homology"/>
<sequence>MKSPITTHILDTHLGKPATSVSVALYRLEGSDYQKIASGETNDDGRITDWMSETQRKSGTYRVVFDIQAYFDRQNIRCLYPSIAIDFNLDHEDEHYHIPLLVSANGYSTYRGS</sequence>
<evidence type="ECO:0000313" key="12">
    <source>
        <dbReference type="EMBL" id="EAT12219.1"/>
    </source>
</evidence>
<dbReference type="PANTHER" id="PTHR10395">
    <property type="entry name" value="URICASE AND TRANSTHYRETIN-RELATED"/>
    <property type="match status" value="1"/>
</dbReference>
<dbReference type="InterPro" id="IPR036817">
    <property type="entry name" value="Transthyretin/HIU_hydrolase_sf"/>
</dbReference>
<evidence type="ECO:0000256" key="1">
    <source>
        <dbReference type="ARBA" id="ARBA00001043"/>
    </source>
</evidence>
<dbReference type="Proteomes" id="UP000004263">
    <property type="component" value="Unassembled WGS sequence"/>
</dbReference>